<dbReference type="AlphaFoldDB" id="A0A840VR57"/>
<evidence type="ECO:0008006" key="3">
    <source>
        <dbReference type="Google" id="ProtNLM"/>
    </source>
</evidence>
<dbReference type="Proteomes" id="UP000553706">
    <property type="component" value="Unassembled WGS sequence"/>
</dbReference>
<protein>
    <recommendedName>
        <fullName evidence="3">Roadblock/LAMTOR2 domain-containing protein</fullName>
    </recommendedName>
</protein>
<accession>A0A840VR57</accession>
<proteinExistence type="predicted"/>
<dbReference type="RefSeq" id="WP_183265795.1">
    <property type="nucleotide sequence ID" value="NZ_JACHFJ010000003.1"/>
</dbReference>
<keyword evidence="2" id="KW-1185">Reference proteome</keyword>
<reference evidence="1 2" key="1">
    <citation type="submission" date="2020-08" db="EMBL/GenBank/DDBJ databases">
        <title>Genomic Encyclopedia of Type Strains, Phase IV (KMG-IV): sequencing the most valuable type-strain genomes for metagenomic binning, comparative biology and taxonomic classification.</title>
        <authorList>
            <person name="Goeker M."/>
        </authorList>
    </citation>
    <scope>NUCLEOTIDE SEQUENCE [LARGE SCALE GENOMIC DNA]</scope>
    <source>
        <strain evidence="1 2">DSM 27026</strain>
    </source>
</reference>
<evidence type="ECO:0000313" key="1">
    <source>
        <dbReference type="EMBL" id="MBB5372772.1"/>
    </source>
</evidence>
<gene>
    <name evidence="1" type="ORF">HNP71_001023</name>
</gene>
<sequence length="119" mass="12752">MSTLESSLTTLAGLKGALSAAVVDYNSGMVLGSKGNGIDIEVASAGNTELIRAKLRTMKDLGITGTVEDILVTLDQQYHILRPSQSSPGLFIYFILDKETGNLALARRKVQDVDRDLVV</sequence>
<dbReference type="EMBL" id="JACHFJ010000003">
    <property type="protein sequence ID" value="MBB5372772.1"/>
    <property type="molecule type" value="Genomic_DNA"/>
</dbReference>
<name>A0A840VR57_9PROT</name>
<evidence type="ECO:0000313" key="2">
    <source>
        <dbReference type="Proteomes" id="UP000553706"/>
    </source>
</evidence>
<organism evidence="1 2">
    <name type="scientific">Acidocella aromatica</name>
    <dbReference type="NCBI Taxonomy" id="1303579"/>
    <lineage>
        <taxon>Bacteria</taxon>
        <taxon>Pseudomonadati</taxon>
        <taxon>Pseudomonadota</taxon>
        <taxon>Alphaproteobacteria</taxon>
        <taxon>Acetobacterales</taxon>
        <taxon>Acidocellaceae</taxon>
        <taxon>Acidocella</taxon>
    </lineage>
</organism>
<comment type="caution">
    <text evidence="1">The sequence shown here is derived from an EMBL/GenBank/DDBJ whole genome shotgun (WGS) entry which is preliminary data.</text>
</comment>